<gene>
    <name evidence="1" type="ORF">FRZ40_38090</name>
</gene>
<protein>
    <submittedName>
        <fullName evidence="1">Uncharacterized protein</fullName>
    </submittedName>
</protein>
<dbReference type="EMBL" id="VOQS01000005">
    <property type="protein sequence ID" value="TXC80121.1"/>
    <property type="molecule type" value="Genomic_DNA"/>
</dbReference>
<reference evidence="1 2" key="1">
    <citation type="journal article" date="2018" name="Int. J. Syst. Evol. Microbiol.">
        <title>Paraburkholderia azotifigens sp. nov., a nitrogen-fixing bacterium isolated from paddy soil.</title>
        <authorList>
            <person name="Choi G.M."/>
            <person name="Im W.T."/>
        </authorList>
    </citation>
    <scope>NUCLEOTIDE SEQUENCE [LARGE SCALE GENOMIC DNA]</scope>
    <source>
        <strain evidence="1 2">NF 2-5-3</strain>
    </source>
</reference>
<evidence type="ECO:0000313" key="2">
    <source>
        <dbReference type="Proteomes" id="UP000321776"/>
    </source>
</evidence>
<dbReference type="AlphaFoldDB" id="A0A5C6V6B6"/>
<organism evidence="1 2">
    <name type="scientific">Paraburkholderia azotifigens</name>
    <dbReference type="NCBI Taxonomy" id="2057004"/>
    <lineage>
        <taxon>Bacteria</taxon>
        <taxon>Pseudomonadati</taxon>
        <taxon>Pseudomonadota</taxon>
        <taxon>Betaproteobacteria</taxon>
        <taxon>Burkholderiales</taxon>
        <taxon>Burkholderiaceae</taxon>
        <taxon>Paraburkholderia</taxon>
    </lineage>
</organism>
<proteinExistence type="predicted"/>
<comment type="caution">
    <text evidence="1">The sequence shown here is derived from an EMBL/GenBank/DDBJ whole genome shotgun (WGS) entry which is preliminary data.</text>
</comment>
<name>A0A5C6V6B6_9BURK</name>
<evidence type="ECO:0000313" key="1">
    <source>
        <dbReference type="EMBL" id="TXC80121.1"/>
    </source>
</evidence>
<accession>A0A5C6V6B6</accession>
<dbReference type="Proteomes" id="UP000321776">
    <property type="component" value="Unassembled WGS sequence"/>
</dbReference>
<dbReference type="RefSeq" id="WP_147237644.1">
    <property type="nucleotide sequence ID" value="NZ_VOQS01000005.1"/>
</dbReference>
<sequence length="61" mass="6720">MVSAVCLDLVETSGLVPLQDDMLAFGPFDEDKSGHVFIVEIAKHEVVVRECMNDKTTIVRA</sequence>